<comment type="caution">
    <text evidence="2">The sequence shown here is derived from an EMBL/GenBank/DDBJ whole genome shotgun (WGS) entry which is preliminary data.</text>
</comment>
<evidence type="ECO:0000313" key="3">
    <source>
        <dbReference type="Proteomes" id="UP001227162"/>
    </source>
</evidence>
<dbReference type="AlphaFoldDB" id="A0AAJ1U4Z1"/>
<dbReference type="Proteomes" id="UP001227162">
    <property type="component" value="Unassembled WGS sequence"/>
</dbReference>
<proteinExistence type="predicted"/>
<sequence>MTRIAQELKIDGLRKLRFKGEITAEGKSDWRLVGHLGATVVQPCVVTLAPVTTRIEEKITRRLLAHLPDLESEEDEIEMPEDDSIEQLTSVIDLSLIMQEALALALPMYPRAEDASLSQAQFAEPGTTPMQDEDARPFAGLKALKDKLEGDD</sequence>
<gene>
    <name evidence="2" type="ORF">NOI20_03100</name>
</gene>
<dbReference type="EMBL" id="JANFFA010000001">
    <property type="protein sequence ID" value="MDQ2093089.1"/>
    <property type="molecule type" value="Genomic_DNA"/>
</dbReference>
<feature type="region of interest" description="Disordered" evidence="1">
    <location>
        <begin position="115"/>
        <end position="152"/>
    </location>
</feature>
<feature type="compositionally biased region" description="Basic and acidic residues" evidence="1">
    <location>
        <begin position="143"/>
        <end position="152"/>
    </location>
</feature>
<name>A0AAJ1U4Z1_9RHOB</name>
<evidence type="ECO:0000256" key="1">
    <source>
        <dbReference type="SAM" id="MobiDB-lite"/>
    </source>
</evidence>
<dbReference type="InterPro" id="IPR003772">
    <property type="entry name" value="YceD"/>
</dbReference>
<dbReference type="Pfam" id="PF02620">
    <property type="entry name" value="YceD"/>
    <property type="match status" value="1"/>
</dbReference>
<dbReference type="RefSeq" id="WP_317624691.1">
    <property type="nucleotide sequence ID" value="NZ_JANFFA010000001.1"/>
</dbReference>
<reference evidence="2" key="1">
    <citation type="submission" date="2022-07" db="EMBL/GenBank/DDBJ databases">
        <authorList>
            <person name="Otstavnykh N."/>
            <person name="Isaeva M."/>
            <person name="Bystritskaya E."/>
        </authorList>
    </citation>
    <scope>NUCLEOTIDE SEQUENCE</scope>
    <source>
        <strain evidence="2">10Alg 79</strain>
    </source>
</reference>
<organism evidence="2 3">
    <name type="scientific">Rhodalgimonas zhirmunskyi</name>
    <dbReference type="NCBI Taxonomy" id="2964767"/>
    <lineage>
        <taxon>Bacteria</taxon>
        <taxon>Pseudomonadati</taxon>
        <taxon>Pseudomonadota</taxon>
        <taxon>Alphaproteobacteria</taxon>
        <taxon>Rhodobacterales</taxon>
        <taxon>Roseobacteraceae</taxon>
        <taxon>Rhodalgimonas</taxon>
    </lineage>
</organism>
<protein>
    <submittedName>
        <fullName evidence="2">DUF177 domain-containing protein</fullName>
    </submittedName>
</protein>
<accession>A0AAJ1U4Z1</accession>
<reference evidence="2" key="2">
    <citation type="submission" date="2023-04" db="EMBL/GenBank/DDBJ databases">
        <title>'Rhodoalgimonas zhirmunskyi' gen. nov., isolated from a red alga.</title>
        <authorList>
            <person name="Nedashkovskaya O.I."/>
            <person name="Otstavnykh N.Y."/>
            <person name="Bystritskaya E.P."/>
            <person name="Balabanova L.A."/>
            <person name="Isaeva M.P."/>
        </authorList>
    </citation>
    <scope>NUCLEOTIDE SEQUENCE</scope>
    <source>
        <strain evidence="2">10Alg 79</strain>
    </source>
</reference>
<keyword evidence="3" id="KW-1185">Reference proteome</keyword>
<evidence type="ECO:0000313" key="2">
    <source>
        <dbReference type="EMBL" id="MDQ2093089.1"/>
    </source>
</evidence>